<evidence type="ECO:0000313" key="1">
    <source>
        <dbReference type="EMBL" id="GEZ99226.1"/>
    </source>
</evidence>
<accession>A0A699IZJ9</accession>
<sequence length="83" mass="8990">MIKPSGGMMRQGVRKEIQTKGVIGDAIHFDALGDMEEFVKILVRIVTRKAIGPLQPFKVGWHNSFIVRRSGTGKSPLPGGGTS</sequence>
<reference evidence="1" key="1">
    <citation type="journal article" date="2019" name="Sci. Rep.">
        <title>Draft genome of Tanacetum cinerariifolium, the natural source of mosquito coil.</title>
        <authorList>
            <person name="Yamashiro T."/>
            <person name="Shiraishi A."/>
            <person name="Satake H."/>
            <person name="Nakayama K."/>
        </authorList>
    </citation>
    <scope>NUCLEOTIDE SEQUENCE</scope>
</reference>
<organism evidence="1">
    <name type="scientific">Tanacetum cinerariifolium</name>
    <name type="common">Dalmatian daisy</name>
    <name type="synonym">Chrysanthemum cinerariifolium</name>
    <dbReference type="NCBI Taxonomy" id="118510"/>
    <lineage>
        <taxon>Eukaryota</taxon>
        <taxon>Viridiplantae</taxon>
        <taxon>Streptophyta</taxon>
        <taxon>Embryophyta</taxon>
        <taxon>Tracheophyta</taxon>
        <taxon>Spermatophyta</taxon>
        <taxon>Magnoliopsida</taxon>
        <taxon>eudicotyledons</taxon>
        <taxon>Gunneridae</taxon>
        <taxon>Pentapetalae</taxon>
        <taxon>asterids</taxon>
        <taxon>campanulids</taxon>
        <taxon>Asterales</taxon>
        <taxon>Asteraceae</taxon>
        <taxon>Asteroideae</taxon>
        <taxon>Anthemideae</taxon>
        <taxon>Anthemidinae</taxon>
        <taxon>Tanacetum</taxon>
    </lineage>
</organism>
<protein>
    <submittedName>
        <fullName evidence="1">Uncharacterized protein</fullName>
    </submittedName>
</protein>
<dbReference type="AlphaFoldDB" id="A0A699IZJ9"/>
<comment type="caution">
    <text evidence="1">The sequence shown here is derived from an EMBL/GenBank/DDBJ whole genome shotgun (WGS) entry which is preliminary data.</text>
</comment>
<gene>
    <name evidence="1" type="ORF">Tci_571199</name>
</gene>
<proteinExistence type="predicted"/>
<name>A0A699IZJ9_TANCI</name>
<dbReference type="EMBL" id="BKCJ010352584">
    <property type="protein sequence ID" value="GEZ99226.1"/>
    <property type="molecule type" value="Genomic_DNA"/>
</dbReference>